<dbReference type="NCBIfam" id="NF001209">
    <property type="entry name" value="PRK00175.1"/>
    <property type="match status" value="1"/>
</dbReference>
<comment type="subcellular location">
    <subcellularLocation>
        <location evidence="2">Cytoplasm</location>
    </subcellularLocation>
</comment>
<dbReference type="GO" id="GO:0009086">
    <property type="term" value="P:methionine biosynthetic process"/>
    <property type="evidence" value="ECO:0007669"/>
    <property type="project" value="UniProtKB-UniRule"/>
</dbReference>
<dbReference type="NCBIfam" id="TIGR01392">
    <property type="entry name" value="homoserO_Ac_trn"/>
    <property type="match status" value="1"/>
</dbReference>
<evidence type="ECO:0000313" key="6">
    <source>
        <dbReference type="Proteomes" id="UP000005439"/>
    </source>
</evidence>
<dbReference type="KEGG" id="sap:Sulac_1084"/>
<keyword evidence="2" id="KW-0486">Methionine biosynthesis</keyword>
<accession>G8TTZ3</accession>
<feature type="active site" evidence="2 3">
    <location>
        <position position="347"/>
    </location>
</feature>
<dbReference type="InterPro" id="IPR029058">
    <property type="entry name" value="AB_hydrolase_fold"/>
</dbReference>
<dbReference type="PATRIC" id="fig|679936.5.peg.1143"/>
<keyword evidence="2" id="KW-0963">Cytoplasm</keyword>
<evidence type="ECO:0000256" key="3">
    <source>
        <dbReference type="PIRSR" id="PIRSR000443-1"/>
    </source>
</evidence>
<keyword evidence="2" id="KW-0028">Amino-acid biosynthesis</keyword>
<evidence type="ECO:0000259" key="4">
    <source>
        <dbReference type="Pfam" id="PF00561"/>
    </source>
</evidence>
<dbReference type="HAMAP" id="MF_00296">
    <property type="entry name" value="MetX_acyltransf"/>
    <property type="match status" value="1"/>
</dbReference>
<dbReference type="Gene3D" id="3.40.50.1820">
    <property type="entry name" value="alpha/beta hydrolase"/>
    <property type="match status" value="1"/>
</dbReference>
<feature type="active site" evidence="2 3">
    <location>
        <position position="314"/>
    </location>
</feature>
<keyword evidence="2 5" id="KW-0012">Acyltransferase</keyword>
<comment type="function">
    <text evidence="2">Transfers an acetyl group from acetyl-CoA to L-homoserine, forming acetyl-L-homoserine.</text>
</comment>
<dbReference type="GO" id="GO:0004414">
    <property type="term" value="F:homoserine O-acetyltransferase activity"/>
    <property type="evidence" value="ECO:0007669"/>
    <property type="project" value="UniProtKB-UniRule"/>
</dbReference>
<dbReference type="GO" id="GO:0005737">
    <property type="term" value="C:cytoplasm"/>
    <property type="evidence" value="ECO:0007669"/>
    <property type="project" value="UniProtKB-SubCell"/>
</dbReference>
<evidence type="ECO:0000256" key="2">
    <source>
        <dbReference type="HAMAP-Rule" id="MF_00296"/>
    </source>
</evidence>
<dbReference type="InterPro" id="IPR008220">
    <property type="entry name" value="HAT_MetX-like"/>
</dbReference>
<dbReference type="STRING" id="679936.Sulac_1084"/>
<feature type="binding site" evidence="2">
    <location>
        <position position="230"/>
    </location>
    <ligand>
        <name>substrate</name>
    </ligand>
</feature>
<feature type="active site" description="Nucleophile" evidence="2 3">
    <location>
        <position position="161"/>
    </location>
</feature>
<comment type="pathway">
    <text evidence="2">Amino-acid biosynthesis; L-methionine biosynthesis via de novo pathway; O-acetyl-L-homoserine from L-homoserine: step 1/1.</text>
</comment>
<organism evidence="5 6">
    <name type="scientific">Sulfobacillus acidophilus (strain ATCC 700253 / DSM 10332 / NAL)</name>
    <dbReference type="NCBI Taxonomy" id="679936"/>
    <lineage>
        <taxon>Bacteria</taxon>
        <taxon>Bacillati</taxon>
        <taxon>Bacillota</taxon>
        <taxon>Clostridia</taxon>
        <taxon>Eubacteriales</taxon>
        <taxon>Clostridiales Family XVII. Incertae Sedis</taxon>
        <taxon>Sulfobacillus</taxon>
    </lineage>
</organism>
<gene>
    <name evidence="2" type="primary">metXA</name>
    <name evidence="5" type="ordered locus">Sulac_1084</name>
</gene>
<feature type="binding site" evidence="2">
    <location>
        <position position="348"/>
    </location>
    <ligand>
        <name>substrate</name>
    </ligand>
</feature>
<dbReference type="Pfam" id="PF00561">
    <property type="entry name" value="Abhydrolase_1"/>
    <property type="match status" value="1"/>
</dbReference>
<sequence length="369" mass="41662">MKDLTAKRRHIWPWQKNQEFPWPSIEWFRSEDPLMLDSQSWLPSYEIAYETWGEPSGQPVVVFHALTGDSHVAPHDGEDRPGWWDGVLGSGRALDPDTHYILCHNVLGGAMGSTGPSSWDPEGRPWGSRFPQLSLFDMVRAADRWIQSLVGLRPVILVGGSMGGMLAYAYGALYPERVKGILAIGAPIRHEPWAISYHTVGRTAIWSDPAFRGGDYYDGPFPDQGLALARMADMISYQHPASMDQKFSRNRQTADGMEFQIESYLRYQGQKLVRRFDANTYITLTQAMDQFELSSQAIRRLAAIPVWVAGITSDMLYPPAEIERHVALLRDQQVSVTLEWLDGPWGHDTFLVDQNQTNGLVQRFLAAVE</sequence>
<comment type="caution">
    <text evidence="2">Lacks conserved residue(s) required for the propagation of feature annotation.</text>
</comment>
<dbReference type="SUPFAM" id="SSF53474">
    <property type="entry name" value="alpha/beta-Hydrolases"/>
    <property type="match status" value="1"/>
</dbReference>
<comment type="catalytic activity">
    <reaction evidence="2">
        <text>L-homoserine + acetyl-CoA = O-acetyl-L-homoserine + CoA</text>
        <dbReference type="Rhea" id="RHEA:13701"/>
        <dbReference type="ChEBI" id="CHEBI:57287"/>
        <dbReference type="ChEBI" id="CHEBI:57288"/>
        <dbReference type="ChEBI" id="CHEBI:57476"/>
        <dbReference type="ChEBI" id="CHEBI:57716"/>
        <dbReference type="EC" id="2.3.1.31"/>
    </reaction>
</comment>
<reference evidence="6" key="1">
    <citation type="submission" date="2011-12" db="EMBL/GenBank/DDBJ databases">
        <title>The complete genome of chromosome of Sulfobacillus acidophilus DSM 10332.</title>
        <authorList>
            <person name="Lucas S."/>
            <person name="Han J."/>
            <person name="Lapidus A."/>
            <person name="Bruce D."/>
            <person name="Goodwin L."/>
            <person name="Pitluck S."/>
            <person name="Peters L."/>
            <person name="Kyrpides N."/>
            <person name="Mavromatis K."/>
            <person name="Ivanova N."/>
            <person name="Mikhailova N."/>
            <person name="Chertkov O."/>
            <person name="Saunders E."/>
            <person name="Detter J.C."/>
            <person name="Tapia R."/>
            <person name="Han C."/>
            <person name="Land M."/>
            <person name="Hauser L."/>
            <person name="Markowitz V."/>
            <person name="Cheng J.-F."/>
            <person name="Hugenholtz P."/>
            <person name="Woyke T."/>
            <person name="Wu D."/>
            <person name="Pukall R."/>
            <person name="Gehrich-Schroeter G."/>
            <person name="Schneider S."/>
            <person name="Klenk H.-P."/>
            <person name="Eisen J.A."/>
        </authorList>
    </citation>
    <scope>NUCLEOTIDE SEQUENCE [LARGE SCALE GENOMIC DNA]</scope>
    <source>
        <strain evidence="6">ATCC 700253 / DSM 10332 / NAL</strain>
    </source>
</reference>
<dbReference type="HOGENOM" id="CLU_028760_1_2_9"/>
<protein>
    <recommendedName>
        <fullName evidence="2">Homoserine O-acetyltransferase</fullName>
        <shortName evidence="2">HAT</shortName>
        <ecNumber evidence="2">2.3.1.31</ecNumber>
    </recommendedName>
    <alternativeName>
        <fullName evidence="2">Homoserine transacetylase</fullName>
        <shortName evidence="2">HTA</shortName>
    </alternativeName>
</protein>
<reference evidence="5 6" key="2">
    <citation type="journal article" date="2012" name="Stand. Genomic Sci.">
        <title>Complete genome sequence of the moderately thermophilic mineral-sulfide-oxidizing firmicute Sulfobacillus acidophilus type strain (NAL(T)).</title>
        <authorList>
            <person name="Anderson I."/>
            <person name="Chertkov O."/>
            <person name="Chen A."/>
            <person name="Saunders E."/>
            <person name="Lapidus A."/>
            <person name="Nolan M."/>
            <person name="Lucas S."/>
            <person name="Hammon N."/>
            <person name="Deshpande S."/>
            <person name="Cheng J.F."/>
            <person name="Han C."/>
            <person name="Tapia R."/>
            <person name="Goodwin L.A."/>
            <person name="Pitluck S."/>
            <person name="Liolios K."/>
            <person name="Pagani I."/>
            <person name="Ivanova N."/>
            <person name="Mikhailova N."/>
            <person name="Pati A."/>
            <person name="Palaniappan K."/>
            <person name="Land M."/>
            <person name="Pan C."/>
            <person name="Rohde M."/>
            <person name="Pukall R."/>
            <person name="Goker M."/>
            <person name="Detter J.C."/>
            <person name="Woyke T."/>
            <person name="Bristow J."/>
            <person name="Eisen J.A."/>
            <person name="Markowitz V."/>
            <person name="Hugenholtz P."/>
            <person name="Kyrpides N.C."/>
            <person name="Klenk H.P."/>
            <person name="Mavromatis K."/>
        </authorList>
    </citation>
    <scope>NUCLEOTIDE SEQUENCE [LARGE SCALE GENOMIC DNA]</scope>
    <source>
        <strain evidence="6">ATCC 700253 / DSM 10332 / NAL</strain>
    </source>
</reference>
<dbReference type="EC" id="2.3.1.31" evidence="2"/>
<dbReference type="EMBL" id="CP003179">
    <property type="protein sequence ID" value="AEW04584.1"/>
    <property type="molecule type" value="Genomic_DNA"/>
</dbReference>
<name>G8TTZ3_SULAD</name>
<evidence type="ECO:0000256" key="1">
    <source>
        <dbReference type="ARBA" id="ARBA00022679"/>
    </source>
</evidence>
<dbReference type="UniPathway" id="UPA00051">
    <property type="reaction ID" value="UER00074"/>
</dbReference>
<feature type="domain" description="AB hydrolase-1" evidence="4">
    <location>
        <begin position="59"/>
        <end position="352"/>
    </location>
</feature>
<dbReference type="PIRSF" id="PIRSF000443">
    <property type="entry name" value="Homoser_Ac_trans"/>
    <property type="match status" value="1"/>
</dbReference>
<evidence type="ECO:0000313" key="5">
    <source>
        <dbReference type="EMBL" id="AEW04584.1"/>
    </source>
</evidence>
<dbReference type="Proteomes" id="UP000005439">
    <property type="component" value="Chromosome"/>
</dbReference>
<dbReference type="PANTHER" id="PTHR32268">
    <property type="entry name" value="HOMOSERINE O-ACETYLTRANSFERASE"/>
    <property type="match status" value="1"/>
</dbReference>
<keyword evidence="6" id="KW-1185">Reference proteome</keyword>
<dbReference type="GO" id="GO:0009092">
    <property type="term" value="P:homoserine metabolic process"/>
    <property type="evidence" value="ECO:0007669"/>
    <property type="project" value="TreeGrafter"/>
</dbReference>
<proteinExistence type="inferred from homology"/>
<comment type="similarity">
    <text evidence="2">Belongs to the AB hydrolase superfamily. MetX family.</text>
</comment>
<dbReference type="AlphaFoldDB" id="G8TTZ3"/>
<dbReference type="InterPro" id="IPR000073">
    <property type="entry name" value="AB_hydrolase_1"/>
</dbReference>
<keyword evidence="1 2" id="KW-0808">Transferase</keyword>
<comment type="subunit">
    <text evidence="2">Homodimer.</text>
</comment>
<dbReference type="PANTHER" id="PTHR32268:SF11">
    <property type="entry name" value="HOMOSERINE O-ACETYLTRANSFERASE"/>
    <property type="match status" value="1"/>
</dbReference>